<protein>
    <submittedName>
        <fullName evidence="2">Endonuclease/exonuclease/phosphatase family protein</fullName>
    </submittedName>
</protein>
<evidence type="ECO:0000313" key="2">
    <source>
        <dbReference type="EMBL" id="QKJ18582.1"/>
    </source>
</evidence>
<dbReference type="GO" id="GO:0016020">
    <property type="term" value="C:membrane"/>
    <property type="evidence" value="ECO:0007669"/>
    <property type="project" value="GOC"/>
</dbReference>
<name>A0A7D4TLV3_9MICO</name>
<proteinExistence type="predicted"/>
<dbReference type="GO" id="GO:0006506">
    <property type="term" value="P:GPI anchor biosynthetic process"/>
    <property type="evidence" value="ECO:0007669"/>
    <property type="project" value="TreeGrafter"/>
</dbReference>
<dbReference type="Proteomes" id="UP000502498">
    <property type="component" value="Chromosome"/>
</dbReference>
<dbReference type="SUPFAM" id="SSF56219">
    <property type="entry name" value="DNase I-like"/>
    <property type="match status" value="1"/>
</dbReference>
<accession>A0A7D4TLV3</accession>
<keyword evidence="2" id="KW-0540">Nuclease</keyword>
<evidence type="ECO:0000259" key="1">
    <source>
        <dbReference type="Pfam" id="PF03372"/>
    </source>
</evidence>
<keyword evidence="2" id="KW-0269">Exonuclease</keyword>
<dbReference type="GO" id="GO:0004519">
    <property type="term" value="F:endonuclease activity"/>
    <property type="evidence" value="ECO:0007669"/>
    <property type="project" value="UniProtKB-KW"/>
</dbReference>
<dbReference type="PANTHER" id="PTHR14859:SF1">
    <property type="entry name" value="PGAP2-INTERACTING PROTEIN"/>
    <property type="match status" value="1"/>
</dbReference>
<feature type="domain" description="Endonuclease/exonuclease/phosphatase" evidence="1">
    <location>
        <begin position="6"/>
        <end position="270"/>
    </location>
</feature>
<dbReference type="InterPro" id="IPR051916">
    <property type="entry name" value="GPI-anchor_lipid_remodeler"/>
</dbReference>
<reference evidence="2 3" key="1">
    <citation type="submission" date="2020-05" db="EMBL/GenBank/DDBJ databases">
        <title>Strain PA2F3 complete genome.</title>
        <authorList>
            <person name="Kim Y.-S."/>
            <person name="Kim S.-J."/>
            <person name="Jung H.-k."/>
            <person name="Kim S.-E."/>
            <person name="Kim K.-H."/>
        </authorList>
    </citation>
    <scope>NUCLEOTIDE SEQUENCE [LARGE SCALE GENOMIC DNA]</scope>
    <source>
        <strain evidence="2 3">PA2F3</strain>
    </source>
</reference>
<dbReference type="RefSeq" id="WP_172989023.1">
    <property type="nucleotide sequence ID" value="NZ_CP054038.1"/>
</dbReference>
<gene>
    <name evidence="2" type="ORF">HQM25_03735</name>
</gene>
<dbReference type="GO" id="GO:0004527">
    <property type="term" value="F:exonuclease activity"/>
    <property type="evidence" value="ECO:0007669"/>
    <property type="project" value="UniProtKB-KW"/>
</dbReference>
<keyword evidence="2" id="KW-0255">Endonuclease</keyword>
<keyword evidence="2" id="KW-0378">Hydrolase</keyword>
<dbReference type="EMBL" id="CP054038">
    <property type="protein sequence ID" value="QKJ18582.1"/>
    <property type="molecule type" value="Genomic_DNA"/>
</dbReference>
<organism evidence="2 3">
    <name type="scientific">Microbacterium hominis</name>
    <dbReference type="NCBI Taxonomy" id="162426"/>
    <lineage>
        <taxon>Bacteria</taxon>
        <taxon>Bacillati</taxon>
        <taxon>Actinomycetota</taxon>
        <taxon>Actinomycetes</taxon>
        <taxon>Micrococcales</taxon>
        <taxon>Microbacteriaceae</taxon>
        <taxon>Microbacterium</taxon>
    </lineage>
</organism>
<dbReference type="InterPro" id="IPR005135">
    <property type="entry name" value="Endo/exonuclease/phosphatase"/>
</dbReference>
<dbReference type="PANTHER" id="PTHR14859">
    <property type="entry name" value="CALCOFLUOR WHITE HYPERSENSITIVE PROTEIN PRECURSOR"/>
    <property type="match status" value="1"/>
</dbReference>
<sequence>MRLTVATWNIHALRGASAERLRRIVAALDAHAPDILVLQEVSSRAQTVDTLRDELATAGYGYFSFSGPRVRRDARDKAYGNVLATRWPIESLAWPAAATWPQLLVAGSIATPQWPVTVVGAHIPNGSGNGWEKVYALESLAEGLAALSGARILAGDFNEPRSFEPALTSFGATDTGHTDGEFTDLFDITHPRARWQSAVDSVLHPDPTRNAWGGRFAALDAGVALEPTHLVRGKQKRWFDHILVAGDGLTVTDAAYDHAVREGAVRLSDHSLVTATVELA</sequence>
<dbReference type="Pfam" id="PF03372">
    <property type="entry name" value="Exo_endo_phos"/>
    <property type="match status" value="1"/>
</dbReference>
<dbReference type="InterPro" id="IPR036691">
    <property type="entry name" value="Endo/exonu/phosph_ase_sf"/>
</dbReference>
<evidence type="ECO:0000313" key="3">
    <source>
        <dbReference type="Proteomes" id="UP000502498"/>
    </source>
</evidence>
<dbReference type="AlphaFoldDB" id="A0A7D4TLV3"/>
<dbReference type="Gene3D" id="3.60.10.10">
    <property type="entry name" value="Endonuclease/exonuclease/phosphatase"/>
    <property type="match status" value="1"/>
</dbReference>